<evidence type="ECO:0000313" key="10">
    <source>
        <dbReference type="Proteomes" id="UP000015105"/>
    </source>
</evidence>
<evidence type="ECO:0008006" key="11">
    <source>
        <dbReference type="Google" id="ProtNLM"/>
    </source>
</evidence>
<keyword evidence="3" id="KW-0227">DNA damage</keyword>
<name>A0A453NFE2_AEGTS</name>
<dbReference type="SUPFAM" id="SSF143081">
    <property type="entry name" value="BB1717-like"/>
    <property type="match status" value="1"/>
</dbReference>
<comment type="similarity">
    <text evidence="1">Belongs to the SOS response-associated peptidase family.</text>
</comment>
<reference evidence="9" key="3">
    <citation type="journal article" date="2017" name="Nature">
        <title>Genome sequence of the progenitor of the wheat D genome Aegilops tauschii.</title>
        <authorList>
            <person name="Luo M.C."/>
            <person name="Gu Y.Q."/>
            <person name="Puiu D."/>
            <person name="Wang H."/>
            <person name="Twardziok S.O."/>
            <person name="Deal K.R."/>
            <person name="Huo N."/>
            <person name="Zhu T."/>
            <person name="Wang L."/>
            <person name="Wang Y."/>
            <person name="McGuire P.E."/>
            <person name="Liu S."/>
            <person name="Long H."/>
            <person name="Ramasamy R.K."/>
            <person name="Rodriguez J.C."/>
            <person name="Van S.L."/>
            <person name="Yuan L."/>
            <person name="Wang Z."/>
            <person name="Xia Z."/>
            <person name="Xiao L."/>
            <person name="Anderson O.D."/>
            <person name="Ouyang S."/>
            <person name="Liang Y."/>
            <person name="Zimin A.V."/>
            <person name="Pertea G."/>
            <person name="Qi P."/>
            <person name="Bennetzen J.L."/>
            <person name="Dai X."/>
            <person name="Dawson M.W."/>
            <person name="Muller H.G."/>
            <person name="Kugler K."/>
            <person name="Rivarola-Duarte L."/>
            <person name="Spannagl M."/>
            <person name="Mayer K.F.X."/>
            <person name="Lu F.H."/>
            <person name="Bevan M.W."/>
            <person name="Leroy P."/>
            <person name="Li P."/>
            <person name="You F.M."/>
            <person name="Sun Q."/>
            <person name="Liu Z."/>
            <person name="Lyons E."/>
            <person name="Wicker T."/>
            <person name="Salzberg S.L."/>
            <person name="Devos K.M."/>
            <person name="Dvorak J."/>
        </authorList>
    </citation>
    <scope>NUCLEOTIDE SEQUENCE [LARGE SCALE GENOMIC DNA]</scope>
    <source>
        <strain evidence="9">cv. AL8/78</strain>
    </source>
</reference>
<protein>
    <recommendedName>
        <fullName evidence="11">Embryonic stem cell-specific 5-hydroxymethylcytosine-binding protein</fullName>
    </recommendedName>
</protein>
<evidence type="ECO:0000256" key="4">
    <source>
        <dbReference type="ARBA" id="ARBA00022801"/>
    </source>
</evidence>
<keyword evidence="10" id="KW-1185">Reference proteome</keyword>
<evidence type="ECO:0000256" key="5">
    <source>
        <dbReference type="ARBA" id="ARBA00023124"/>
    </source>
</evidence>
<feature type="compositionally biased region" description="Basic and acidic residues" evidence="8">
    <location>
        <begin position="307"/>
        <end position="317"/>
    </location>
</feature>
<dbReference type="EnsemblPlants" id="AET6Gv20357600.4">
    <property type="protein sequence ID" value="AET6Gv20357600.4"/>
    <property type="gene ID" value="AET6Gv20357600"/>
</dbReference>
<reference evidence="9" key="5">
    <citation type="journal article" date="2021" name="G3 (Bethesda)">
        <title>Aegilops tauschii genome assembly Aet v5.0 features greater sequence contiguity and improved annotation.</title>
        <authorList>
            <person name="Wang L."/>
            <person name="Zhu T."/>
            <person name="Rodriguez J.C."/>
            <person name="Deal K.R."/>
            <person name="Dubcovsky J."/>
            <person name="McGuire P.E."/>
            <person name="Lux T."/>
            <person name="Spannagl M."/>
            <person name="Mayer K.F.X."/>
            <person name="Baldrich P."/>
            <person name="Meyers B.C."/>
            <person name="Huo N."/>
            <person name="Gu Y.Q."/>
            <person name="Zhou H."/>
            <person name="Devos K.M."/>
            <person name="Bennetzen J.L."/>
            <person name="Unver T."/>
            <person name="Budak H."/>
            <person name="Gulick P.J."/>
            <person name="Galiba G."/>
            <person name="Kalapos B."/>
            <person name="Nelson D.R."/>
            <person name="Li P."/>
            <person name="You F.M."/>
            <person name="Luo M.C."/>
            <person name="Dvorak J."/>
        </authorList>
    </citation>
    <scope>NUCLEOTIDE SEQUENCE [LARGE SCALE GENOMIC DNA]</scope>
    <source>
        <strain evidence="9">cv. AL8/78</strain>
    </source>
</reference>
<dbReference type="PANTHER" id="PTHR13604:SF0">
    <property type="entry name" value="ABASIC SITE PROCESSING PROTEIN HMCES"/>
    <property type="match status" value="1"/>
</dbReference>
<dbReference type="Proteomes" id="UP000015105">
    <property type="component" value="Chromosome 6D"/>
</dbReference>
<feature type="compositionally biased region" description="Basic and acidic residues" evidence="8">
    <location>
        <begin position="263"/>
        <end position="278"/>
    </location>
</feature>
<accession>A0A453NFE2</accession>
<dbReference type="PANTHER" id="PTHR13604">
    <property type="entry name" value="DC12-RELATED"/>
    <property type="match status" value="1"/>
</dbReference>
<evidence type="ECO:0000256" key="1">
    <source>
        <dbReference type="ARBA" id="ARBA00008136"/>
    </source>
</evidence>
<feature type="region of interest" description="Disordered" evidence="8">
    <location>
        <begin position="232"/>
        <end position="317"/>
    </location>
</feature>
<keyword evidence="4" id="KW-0378">Hydrolase</keyword>
<dbReference type="InterPro" id="IPR003738">
    <property type="entry name" value="SRAP"/>
</dbReference>
<evidence type="ECO:0000256" key="8">
    <source>
        <dbReference type="SAM" id="MobiDB-lite"/>
    </source>
</evidence>
<dbReference type="GO" id="GO:0016829">
    <property type="term" value="F:lyase activity"/>
    <property type="evidence" value="ECO:0007669"/>
    <property type="project" value="UniProtKB-KW"/>
</dbReference>
<dbReference type="GO" id="GO:0003697">
    <property type="term" value="F:single-stranded DNA binding"/>
    <property type="evidence" value="ECO:0007669"/>
    <property type="project" value="InterPro"/>
</dbReference>
<dbReference type="InterPro" id="IPR036590">
    <property type="entry name" value="SRAP-like"/>
</dbReference>
<dbReference type="GO" id="GO:0008233">
    <property type="term" value="F:peptidase activity"/>
    <property type="evidence" value="ECO:0007669"/>
    <property type="project" value="UniProtKB-KW"/>
</dbReference>
<evidence type="ECO:0000256" key="6">
    <source>
        <dbReference type="ARBA" id="ARBA00023125"/>
    </source>
</evidence>
<organism evidence="9 10">
    <name type="scientific">Aegilops tauschii subsp. strangulata</name>
    <name type="common">Goatgrass</name>
    <dbReference type="NCBI Taxonomy" id="200361"/>
    <lineage>
        <taxon>Eukaryota</taxon>
        <taxon>Viridiplantae</taxon>
        <taxon>Streptophyta</taxon>
        <taxon>Embryophyta</taxon>
        <taxon>Tracheophyta</taxon>
        <taxon>Spermatophyta</taxon>
        <taxon>Magnoliopsida</taxon>
        <taxon>Liliopsida</taxon>
        <taxon>Poales</taxon>
        <taxon>Poaceae</taxon>
        <taxon>BOP clade</taxon>
        <taxon>Pooideae</taxon>
        <taxon>Triticodae</taxon>
        <taxon>Triticeae</taxon>
        <taxon>Triticinae</taxon>
        <taxon>Aegilops</taxon>
    </lineage>
</organism>
<evidence type="ECO:0000256" key="3">
    <source>
        <dbReference type="ARBA" id="ARBA00022763"/>
    </source>
</evidence>
<dbReference type="Gramene" id="AET6Gv20357600.4">
    <property type="protein sequence ID" value="AET6Gv20357600.4"/>
    <property type="gene ID" value="AET6Gv20357600"/>
</dbReference>
<proteinExistence type="inferred from homology"/>
<evidence type="ECO:0000256" key="7">
    <source>
        <dbReference type="ARBA" id="ARBA00023239"/>
    </source>
</evidence>
<evidence type="ECO:0000256" key="2">
    <source>
        <dbReference type="ARBA" id="ARBA00022670"/>
    </source>
</evidence>
<sequence length="317" mass="35649">ARRFRPSYNVTPGAYLPVGTLRARAAGGEGGAEEQGPVIQCMKWGLVPSFSSKTDKPDHFRMFNARSESVKEKASFRRLIPKNRCLVAVEGFYEWKKDGSRKQPYYIHFRDERPLVFAALFDTWTNSEGETLHTFTILTTHVSTSLKWLHDRMPVILGDEDSVNAWLNNSSVKLEEITVPYEGTDLVWYPVTTAMGKTSFQGPDCIKEVKIGPSEKPISNFFTKKAAGPVKSEKASGEFAETQAFKTAKEESDDDSGENPSNKTEKIHQTSTVVKDEPVTLDPQVFYKADEGIKKEDGMLPDDPVEERDPFSIKRKI</sequence>
<keyword evidence="7" id="KW-0456">Lyase</keyword>
<reference evidence="10" key="2">
    <citation type="journal article" date="2017" name="Nat. Plants">
        <title>The Aegilops tauschii genome reveals multiple impacts of transposons.</title>
        <authorList>
            <person name="Zhao G."/>
            <person name="Zou C."/>
            <person name="Li K."/>
            <person name="Wang K."/>
            <person name="Li T."/>
            <person name="Gao L."/>
            <person name="Zhang X."/>
            <person name="Wang H."/>
            <person name="Yang Z."/>
            <person name="Liu X."/>
            <person name="Jiang W."/>
            <person name="Mao L."/>
            <person name="Kong X."/>
            <person name="Jiao Y."/>
            <person name="Jia J."/>
        </authorList>
    </citation>
    <scope>NUCLEOTIDE SEQUENCE [LARGE SCALE GENOMIC DNA]</scope>
    <source>
        <strain evidence="10">cv. AL8/78</strain>
    </source>
</reference>
<keyword evidence="6" id="KW-0238">DNA-binding</keyword>
<dbReference type="AlphaFoldDB" id="A0A453NFE2"/>
<reference evidence="9" key="4">
    <citation type="submission" date="2019-03" db="UniProtKB">
        <authorList>
            <consortium name="EnsemblPlants"/>
        </authorList>
    </citation>
    <scope>IDENTIFICATION</scope>
</reference>
<dbReference type="GO" id="GO:0106300">
    <property type="term" value="P:protein-DNA covalent cross-linking repair"/>
    <property type="evidence" value="ECO:0007669"/>
    <property type="project" value="InterPro"/>
</dbReference>
<dbReference type="Pfam" id="PF02586">
    <property type="entry name" value="SRAP"/>
    <property type="match status" value="1"/>
</dbReference>
<dbReference type="GO" id="GO:0006508">
    <property type="term" value="P:proteolysis"/>
    <property type="evidence" value="ECO:0007669"/>
    <property type="project" value="UniProtKB-KW"/>
</dbReference>
<dbReference type="Gene3D" id="3.90.1680.10">
    <property type="entry name" value="SOS response associated peptidase-like"/>
    <property type="match status" value="1"/>
</dbReference>
<feature type="compositionally biased region" description="Basic and acidic residues" evidence="8">
    <location>
        <begin position="288"/>
        <end position="298"/>
    </location>
</feature>
<keyword evidence="2" id="KW-0645">Protease</keyword>
<reference evidence="10" key="1">
    <citation type="journal article" date="2014" name="Science">
        <title>Ancient hybridizations among the ancestral genomes of bread wheat.</title>
        <authorList>
            <consortium name="International Wheat Genome Sequencing Consortium,"/>
            <person name="Marcussen T."/>
            <person name="Sandve S.R."/>
            <person name="Heier L."/>
            <person name="Spannagl M."/>
            <person name="Pfeifer M."/>
            <person name="Jakobsen K.S."/>
            <person name="Wulff B.B."/>
            <person name="Steuernagel B."/>
            <person name="Mayer K.F."/>
            <person name="Olsen O.A."/>
        </authorList>
    </citation>
    <scope>NUCLEOTIDE SEQUENCE [LARGE SCALE GENOMIC DNA]</scope>
    <source>
        <strain evidence="10">cv. AL8/78</strain>
    </source>
</reference>
<keyword evidence="5" id="KW-0190">Covalent protein-DNA linkage</keyword>
<evidence type="ECO:0000313" key="9">
    <source>
        <dbReference type="EnsemblPlants" id="AET6Gv20357600.4"/>
    </source>
</evidence>